<dbReference type="EMBL" id="JBHSMA010000006">
    <property type="protein sequence ID" value="MFC5411386.1"/>
    <property type="molecule type" value="Genomic_DNA"/>
</dbReference>
<keyword evidence="3" id="KW-1185">Reference proteome</keyword>
<comment type="caution">
    <text evidence="2">The sequence shown here is derived from an EMBL/GenBank/DDBJ whole genome shotgun (WGS) entry which is preliminary data.</text>
</comment>
<feature type="signal peptide" evidence="1">
    <location>
        <begin position="1"/>
        <end position="19"/>
    </location>
</feature>
<evidence type="ECO:0008006" key="4">
    <source>
        <dbReference type="Google" id="ProtNLM"/>
    </source>
</evidence>
<name>A0ABW0IDA8_9BACT</name>
<evidence type="ECO:0000313" key="2">
    <source>
        <dbReference type="EMBL" id="MFC5411386.1"/>
    </source>
</evidence>
<dbReference type="RefSeq" id="WP_379848236.1">
    <property type="nucleotide sequence ID" value="NZ_JBHSMA010000006.1"/>
</dbReference>
<evidence type="ECO:0000256" key="1">
    <source>
        <dbReference type="SAM" id="SignalP"/>
    </source>
</evidence>
<accession>A0ABW0IDA8</accession>
<dbReference type="Proteomes" id="UP001596106">
    <property type="component" value="Unassembled WGS sequence"/>
</dbReference>
<gene>
    <name evidence="2" type="ORF">ACFPMF_18840</name>
</gene>
<organism evidence="2 3">
    <name type="scientific">Larkinella bovis</name>
    <dbReference type="NCBI Taxonomy" id="683041"/>
    <lineage>
        <taxon>Bacteria</taxon>
        <taxon>Pseudomonadati</taxon>
        <taxon>Bacteroidota</taxon>
        <taxon>Cytophagia</taxon>
        <taxon>Cytophagales</taxon>
        <taxon>Spirosomataceae</taxon>
        <taxon>Larkinella</taxon>
    </lineage>
</organism>
<reference evidence="3" key="1">
    <citation type="journal article" date="2019" name="Int. J. Syst. Evol. Microbiol.">
        <title>The Global Catalogue of Microorganisms (GCM) 10K type strain sequencing project: providing services to taxonomists for standard genome sequencing and annotation.</title>
        <authorList>
            <consortium name="The Broad Institute Genomics Platform"/>
            <consortium name="The Broad Institute Genome Sequencing Center for Infectious Disease"/>
            <person name="Wu L."/>
            <person name="Ma J."/>
        </authorList>
    </citation>
    <scope>NUCLEOTIDE SEQUENCE [LARGE SCALE GENOMIC DNA]</scope>
    <source>
        <strain evidence="3">CCUG 55250</strain>
    </source>
</reference>
<evidence type="ECO:0000313" key="3">
    <source>
        <dbReference type="Proteomes" id="UP001596106"/>
    </source>
</evidence>
<feature type="chain" id="PRO_5046203031" description="Lipocalin-like domain-containing protein" evidence="1">
    <location>
        <begin position="20"/>
        <end position="141"/>
    </location>
</feature>
<proteinExistence type="predicted"/>
<keyword evidence="1" id="KW-0732">Signal</keyword>
<sequence>MKTLAVFLPLLVSALASFGQCDQEVKITTSKTEYLDNTGAVQRSVDEQSTIEIGKTEIKIWPGNADRVMTGKIESNTCAWSVPYKEGRTVMKAVFSEDAGQQLHATITLEGKAEKITFQMEVQERPDRVIRVSVTTFEAKK</sequence>
<protein>
    <recommendedName>
        <fullName evidence="4">Lipocalin-like domain-containing protein</fullName>
    </recommendedName>
</protein>